<protein>
    <recommendedName>
        <fullName evidence="3">RNA polymerase sigma-70 region 4 domain-containing protein</fullName>
    </recommendedName>
</protein>
<keyword evidence="2" id="KW-1185">Reference proteome</keyword>
<evidence type="ECO:0008006" key="3">
    <source>
        <dbReference type="Google" id="ProtNLM"/>
    </source>
</evidence>
<organism evidence="1 2">
    <name type="scientific">Streptomyces echinatus</name>
    <dbReference type="NCBI Taxonomy" id="67293"/>
    <lineage>
        <taxon>Bacteria</taxon>
        <taxon>Bacillati</taxon>
        <taxon>Actinomycetota</taxon>
        <taxon>Actinomycetes</taxon>
        <taxon>Kitasatosporales</taxon>
        <taxon>Streptomycetaceae</taxon>
        <taxon>Streptomyces</taxon>
    </lineage>
</organism>
<dbReference type="EMBL" id="JACHJK010000024">
    <property type="protein sequence ID" value="MBB5932341.1"/>
    <property type="molecule type" value="Genomic_DNA"/>
</dbReference>
<evidence type="ECO:0000313" key="1">
    <source>
        <dbReference type="EMBL" id="MBB5932341.1"/>
    </source>
</evidence>
<dbReference type="AlphaFoldDB" id="A0A7W9UVJ7"/>
<dbReference type="RefSeq" id="WP_184974555.1">
    <property type="nucleotide sequence ID" value="NZ_BAAAWF010000065.1"/>
</dbReference>
<gene>
    <name evidence="1" type="ORF">FHS34_007851</name>
</gene>
<evidence type="ECO:0000313" key="2">
    <source>
        <dbReference type="Proteomes" id="UP000585836"/>
    </source>
</evidence>
<accession>A0A7W9UVJ7</accession>
<sequence length="81" mass="8884">MTEALTSAIESETGRLAQIPDAVERFHAARKLREILTAANRQTQEVERGAVSELKEGRPWRVVGELLGVSGSRAEQIAKGR</sequence>
<dbReference type="Proteomes" id="UP000585836">
    <property type="component" value="Unassembled WGS sequence"/>
</dbReference>
<reference evidence="1 2" key="1">
    <citation type="submission" date="2020-08" db="EMBL/GenBank/DDBJ databases">
        <title>Genomic Encyclopedia of Type Strains, Phase III (KMG-III): the genomes of soil and plant-associated and newly described type strains.</title>
        <authorList>
            <person name="Whitman W."/>
        </authorList>
    </citation>
    <scope>NUCLEOTIDE SEQUENCE [LARGE SCALE GENOMIC DNA]</scope>
    <source>
        <strain evidence="1 2">CECT 3313</strain>
    </source>
</reference>
<comment type="caution">
    <text evidence="1">The sequence shown here is derived from an EMBL/GenBank/DDBJ whole genome shotgun (WGS) entry which is preliminary data.</text>
</comment>
<proteinExistence type="predicted"/>
<name>A0A7W9UVJ7_9ACTN</name>